<dbReference type="Gene3D" id="3.40.50.300">
    <property type="entry name" value="P-loop containing nucleotide triphosphate hydrolases"/>
    <property type="match status" value="1"/>
</dbReference>
<evidence type="ECO:0008006" key="4">
    <source>
        <dbReference type="Google" id="ProtNLM"/>
    </source>
</evidence>
<sequence length="256" mass="27303">MMSIISTALGHGRLLARPGDRRLCLLDASASALWDLHAVGLSPERLAGLLVERFALPSELAHDQVMTLVADWQSAGLLDVGGETPIDWRLGTTDAPFWPAPRPRLPEHGARALWLADRRVGVWCEEAAIQRHLGWMLALEHASEPSSESEPEQGEQSRVDHELSLHGTAADWRLACDGQTLDCGRGLDAALVATITALANLGCRPAERLMVLHGAGLVAPDGQGLLLIAPGGSGKTTLAAALNAAGFALLSDDWYR</sequence>
<organism evidence="2 3">
    <name type="scientific">Thiocapsa marina 5811</name>
    <dbReference type="NCBI Taxonomy" id="768671"/>
    <lineage>
        <taxon>Bacteria</taxon>
        <taxon>Pseudomonadati</taxon>
        <taxon>Pseudomonadota</taxon>
        <taxon>Gammaproteobacteria</taxon>
        <taxon>Chromatiales</taxon>
        <taxon>Chromatiaceae</taxon>
        <taxon>Thiocapsa</taxon>
    </lineage>
</organism>
<feature type="region of interest" description="Disordered" evidence="1">
    <location>
        <begin position="142"/>
        <end position="161"/>
    </location>
</feature>
<evidence type="ECO:0000313" key="3">
    <source>
        <dbReference type="Proteomes" id="UP000005459"/>
    </source>
</evidence>
<evidence type="ECO:0000256" key="1">
    <source>
        <dbReference type="SAM" id="MobiDB-lite"/>
    </source>
</evidence>
<dbReference type="EMBL" id="AFWV01000009">
    <property type="protein sequence ID" value="EGV17919.1"/>
    <property type="molecule type" value="Genomic_DNA"/>
</dbReference>
<dbReference type="STRING" id="768671.ThimaDRAFT_2978"/>
<name>F9UDH5_9GAMM</name>
<reference evidence="2 3" key="1">
    <citation type="submission" date="2011-06" db="EMBL/GenBank/DDBJ databases">
        <title>The draft genome of Thiocapsa marina 5811.</title>
        <authorList>
            <consortium name="US DOE Joint Genome Institute (JGI-PGF)"/>
            <person name="Lucas S."/>
            <person name="Han J."/>
            <person name="Cheng J.-F."/>
            <person name="Goodwin L."/>
            <person name="Pitluck S."/>
            <person name="Peters L."/>
            <person name="Land M.L."/>
            <person name="Hauser L."/>
            <person name="Vogl K."/>
            <person name="Liu Z."/>
            <person name="Imhoff J."/>
            <person name="Thiel V."/>
            <person name="Frigaard N.-U."/>
            <person name="Bryant D."/>
            <person name="Woyke T.J."/>
        </authorList>
    </citation>
    <scope>NUCLEOTIDE SEQUENCE [LARGE SCALE GENOMIC DNA]</scope>
    <source>
        <strain evidence="2 3">5811</strain>
    </source>
</reference>
<evidence type="ECO:0000313" key="2">
    <source>
        <dbReference type="EMBL" id="EGV17919.1"/>
    </source>
</evidence>
<keyword evidence="3" id="KW-1185">Reference proteome</keyword>
<proteinExistence type="predicted"/>
<dbReference type="Proteomes" id="UP000005459">
    <property type="component" value="Unassembled WGS sequence"/>
</dbReference>
<accession>F9UDH5</accession>
<dbReference type="InterPro" id="IPR027417">
    <property type="entry name" value="P-loop_NTPase"/>
</dbReference>
<dbReference type="AlphaFoldDB" id="F9UDH5"/>
<gene>
    <name evidence="2" type="ORF">ThimaDRAFT_2978</name>
</gene>
<dbReference type="SUPFAM" id="SSF53795">
    <property type="entry name" value="PEP carboxykinase-like"/>
    <property type="match status" value="1"/>
</dbReference>
<protein>
    <recommendedName>
        <fullName evidence="4">HPr kinase</fullName>
    </recommendedName>
</protein>